<dbReference type="InterPro" id="IPR017938">
    <property type="entry name" value="Riboflavin_synthase-like_b-brl"/>
</dbReference>
<reference evidence="3" key="1">
    <citation type="journal article" date="2019" name="Int. J. Syst. Evol. Microbiol.">
        <title>The Global Catalogue of Microorganisms (GCM) 10K type strain sequencing project: providing services to taxonomists for standard genome sequencing and annotation.</title>
        <authorList>
            <consortium name="The Broad Institute Genomics Platform"/>
            <consortium name="The Broad Institute Genome Sequencing Center for Infectious Disease"/>
            <person name="Wu L."/>
            <person name="Ma J."/>
        </authorList>
    </citation>
    <scope>NUCLEOTIDE SEQUENCE [LARGE SCALE GENOMIC DNA]</scope>
    <source>
        <strain evidence="3">CCM 8689</strain>
    </source>
</reference>
<evidence type="ECO:0000313" key="2">
    <source>
        <dbReference type="EMBL" id="MFC4197986.1"/>
    </source>
</evidence>
<dbReference type="Gene3D" id="2.40.30.10">
    <property type="entry name" value="Translation factors"/>
    <property type="match status" value="1"/>
</dbReference>
<sequence>MPKIPSWFANTMEKIISNKIYEVDVVETEMLGNNLKCVTFKGDFLTADFIPGNEVLIRVNSNEYRHYTLADFNMETETCKIIFFLNRKGVGNNWAINIQKGDRLKLIADNAKIKYNFNSNQHFFFGDETSVGLYEWFGKVAVESEHEYFGVLEIKAENDAALKNISLLIDTVQSELIAPAENAIEWMENMHTQCWEMWKDASFYLTGRGKSVQRFKKYLKERGVSYKQIQTTCYWENGKKGG</sequence>
<evidence type="ECO:0000313" key="3">
    <source>
        <dbReference type="Proteomes" id="UP001595792"/>
    </source>
</evidence>
<dbReference type="Proteomes" id="UP001595792">
    <property type="component" value="Unassembled WGS sequence"/>
</dbReference>
<feature type="domain" description="Siderophore-interacting FAD-binding" evidence="1">
    <location>
        <begin position="64"/>
        <end position="108"/>
    </location>
</feature>
<gene>
    <name evidence="2" type="ORF">ACFOUY_14870</name>
</gene>
<comment type="caution">
    <text evidence="2">The sequence shown here is derived from an EMBL/GenBank/DDBJ whole genome shotgun (WGS) entry which is preliminary data.</text>
</comment>
<protein>
    <submittedName>
        <fullName evidence="2">Siderophore-interacting protein</fullName>
    </submittedName>
</protein>
<organism evidence="2 3">
    <name type="scientific">Pedobacter jamesrossensis</name>
    <dbReference type="NCBI Taxonomy" id="1908238"/>
    <lineage>
        <taxon>Bacteria</taxon>
        <taxon>Pseudomonadati</taxon>
        <taxon>Bacteroidota</taxon>
        <taxon>Sphingobacteriia</taxon>
        <taxon>Sphingobacteriales</taxon>
        <taxon>Sphingobacteriaceae</taxon>
        <taxon>Pedobacter</taxon>
    </lineage>
</organism>
<dbReference type="Pfam" id="PF08021">
    <property type="entry name" value="FAD_binding_9"/>
    <property type="match status" value="1"/>
</dbReference>
<dbReference type="SUPFAM" id="SSF63380">
    <property type="entry name" value="Riboflavin synthase domain-like"/>
    <property type="match status" value="1"/>
</dbReference>
<keyword evidence="3" id="KW-1185">Reference proteome</keyword>
<proteinExistence type="predicted"/>
<accession>A0ABV8NQ20</accession>
<dbReference type="EMBL" id="JBHSBY010000132">
    <property type="protein sequence ID" value="MFC4197986.1"/>
    <property type="molecule type" value="Genomic_DNA"/>
</dbReference>
<dbReference type="RefSeq" id="WP_378961695.1">
    <property type="nucleotide sequence ID" value="NZ_JBHRXC010000016.1"/>
</dbReference>
<evidence type="ECO:0000259" key="1">
    <source>
        <dbReference type="Pfam" id="PF08021"/>
    </source>
</evidence>
<name>A0ABV8NQ20_9SPHI</name>
<dbReference type="InterPro" id="IPR039374">
    <property type="entry name" value="SIP_fam"/>
</dbReference>
<dbReference type="InterPro" id="IPR013113">
    <property type="entry name" value="SIP_FAD-bd"/>
</dbReference>
<dbReference type="PANTHER" id="PTHR30157:SF0">
    <property type="entry name" value="NADPH-DEPENDENT FERRIC-CHELATE REDUCTASE"/>
    <property type="match status" value="1"/>
</dbReference>
<dbReference type="PANTHER" id="PTHR30157">
    <property type="entry name" value="FERRIC REDUCTASE, NADPH-DEPENDENT"/>
    <property type="match status" value="1"/>
</dbReference>